<gene>
    <name evidence="4" type="ORF">HXX08_24530</name>
</gene>
<dbReference type="SUPFAM" id="SSF56349">
    <property type="entry name" value="DNA breaking-rejoining enzymes"/>
    <property type="match status" value="1"/>
</dbReference>
<dbReference type="Pfam" id="PF00589">
    <property type="entry name" value="Phage_integrase"/>
    <property type="match status" value="1"/>
</dbReference>
<dbReference type="EMBL" id="JACATZ010000003">
    <property type="protein sequence ID" value="NWJ49036.1"/>
    <property type="molecule type" value="Genomic_DNA"/>
</dbReference>
<proteinExistence type="predicted"/>
<dbReference type="InterPro" id="IPR011010">
    <property type="entry name" value="DNA_brk_join_enz"/>
</dbReference>
<protein>
    <submittedName>
        <fullName evidence="4">Tyrosine-type recombinase/integrase</fullName>
    </submittedName>
</protein>
<accession>A0A8T7MAI8</accession>
<evidence type="ECO:0000256" key="2">
    <source>
        <dbReference type="SAM" id="MobiDB-lite"/>
    </source>
</evidence>
<reference evidence="4 5" key="1">
    <citation type="submission" date="2020-06" db="EMBL/GenBank/DDBJ databases">
        <title>Anoxygenic phototrophic Chloroflexota member uses a Type I reaction center.</title>
        <authorList>
            <person name="Tsuji J.M."/>
            <person name="Shaw N.A."/>
            <person name="Nagashima S."/>
            <person name="Venkiteswaran J."/>
            <person name="Schiff S.L."/>
            <person name="Hanada S."/>
            <person name="Tank M."/>
            <person name="Neufeld J.D."/>
        </authorList>
    </citation>
    <scope>NUCLEOTIDE SEQUENCE [LARGE SCALE GENOMIC DNA]</scope>
    <source>
        <strain evidence="4">L227-S17</strain>
    </source>
</reference>
<dbReference type="PROSITE" id="PS51898">
    <property type="entry name" value="TYR_RECOMBINASE"/>
    <property type="match status" value="1"/>
</dbReference>
<dbReference type="AlphaFoldDB" id="A0A8T7MAI8"/>
<evidence type="ECO:0000259" key="3">
    <source>
        <dbReference type="PROSITE" id="PS51898"/>
    </source>
</evidence>
<feature type="domain" description="Tyr recombinase" evidence="3">
    <location>
        <begin position="1"/>
        <end position="86"/>
    </location>
</feature>
<feature type="region of interest" description="Disordered" evidence="2">
    <location>
        <begin position="54"/>
        <end position="86"/>
    </location>
</feature>
<organism evidence="4 5">
    <name type="scientific">Candidatus Chlorohelix allophototropha</name>
    <dbReference type="NCBI Taxonomy" id="3003348"/>
    <lineage>
        <taxon>Bacteria</taxon>
        <taxon>Bacillati</taxon>
        <taxon>Chloroflexota</taxon>
        <taxon>Chloroflexia</taxon>
        <taxon>Candidatus Chloroheliales</taxon>
        <taxon>Candidatus Chloroheliaceae</taxon>
        <taxon>Candidatus Chlorohelix</taxon>
    </lineage>
</organism>
<evidence type="ECO:0000256" key="1">
    <source>
        <dbReference type="ARBA" id="ARBA00023172"/>
    </source>
</evidence>
<dbReference type="InterPro" id="IPR002104">
    <property type="entry name" value="Integrase_catalytic"/>
</dbReference>
<dbReference type="GO" id="GO:0015074">
    <property type="term" value="P:DNA integration"/>
    <property type="evidence" value="ECO:0007669"/>
    <property type="project" value="InterPro"/>
</dbReference>
<name>A0A8T7MAI8_9CHLR</name>
<dbReference type="Proteomes" id="UP000521676">
    <property type="component" value="Unassembled WGS sequence"/>
</dbReference>
<dbReference type="GO" id="GO:0006310">
    <property type="term" value="P:DNA recombination"/>
    <property type="evidence" value="ECO:0007669"/>
    <property type="project" value="UniProtKB-KW"/>
</dbReference>
<keyword evidence="1" id="KW-0233">DNA recombination</keyword>
<evidence type="ECO:0000313" key="5">
    <source>
        <dbReference type="Proteomes" id="UP000521676"/>
    </source>
</evidence>
<evidence type="ECO:0000313" key="4">
    <source>
        <dbReference type="EMBL" id="NWJ49036.1"/>
    </source>
</evidence>
<dbReference type="GO" id="GO:0003677">
    <property type="term" value="F:DNA binding"/>
    <property type="evidence" value="ECO:0007669"/>
    <property type="project" value="InterPro"/>
</dbReference>
<dbReference type="RefSeq" id="WP_341471850.1">
    <property type="nucleotide sequence ID" value="NZ_CP128400.1"/>
</dbReference>
<dbReference type="InterPro" id="IPR013762">
    <property type="entry name" value="Integrase-like_cat_sf"/>
</dbReference>
<dbReference type="Gene3D" id="1.10.443.10">
    <property type="entry name" value="Intergrase catalytic core"/>
    <property type="match status" value="1"/>
</dbReference>
<sequence>MRRYYEVVWQSKSFSAIVLVKTLLYTGVRVSALVNLKLREVDLERCQIRINQGKGGSDRVVPFPTSNTAQAKPTPPLAQLLANSAA</sequence>
<comment type="caution">
    <text evidence="4">The sequence shown here is derived from an EMBL/GenBank/DDBJ whole genome shotgun (WGS) entry which is preliminary data.</text>
</comment>